<evidence type="ECO:0000256" key="6">
    <source>
        <dbReference type="ARBA" id="ARBA00022989"/>
    </source>
</evidence>
<dbReference type="Proteomes" id="UP000588017">
    <property type="component" value="Unassembled WGS sequence"/>
</dbReference>
<feature type="transmembrane region" description="Helical" evidence="8">
    <location>
        <begin position="242"/>
        <end position="263"/>
    </location>
</feature>
<feature type="transmembrane region" description="Helical" evidence="8">
    <location>
        <begin position="29"/>
        <end position="45"/>
    </location>
</feature>
<gene>
    <name evidence="9" type="ORF">HNQ73_000364</name>
</gene>
<organism evidence="9 10">
    <name type="scientific">Chelatococcus composti</name>
    <dbReference type="NCBI Taxonomy" id="1743235"/>
    <lineage>
        <taxon>Bacteria</taxon>
        <taxon>Pseudomonadati</taxon>
        <taxon>Pseudomonadota</taxon>
        <taxon>Alphaproteobacteria</taxon>
        <taxon>Hyphomicrobiales</taxon>
        <taxon>Chelatococcaceae</taxon>
        <taxon>Chelatococcus</taxon>
    </lineage>
</organism>
<dbReference type="PANTHER" id="PTHR21716">
    <property type="entry name" value="TRANSMEMBRANE PROTEIN"/>
    <property type="match status" value="1"/>
</dbReference>
<keyword evidence="7 8" id="KW-0472">Membrane</keyword>
<reference evidence="9 10" key="1">
    <citation type="submission" date="2020-08" db="EMBL/GenBank/DDBJ databases">
        <title>Genomic Encyclopedia of Type Strains, Phase IV (KMG-IV): sequencing the most valuable type-strain genomes for metagenomic binning, comparative biology and taxonomic classification.</title>
        <authorList>
            <person name="Goeker M."/>
        </authorList>
    </citation>
    <scope>NUCLEOTIDE SEQUENCE [LARGE SCALE GENOMIC DNA]</scope>
    <source>
        <strain evidence="9 10">DSM 101465</strain>
    </source>
</reference>
<keyword evidence="5 8" id="KW-0812">Transmembrane</keyword>
<feature type="transmembrane region" description="Helical" evidence="8">
    <location>
        <begin position="57"/>
        <end position="82"/>
    </location>
</feature>
<dbReference type="RefSeq" id="WP_183331655.1">
    <property type="nucleotide sequence ID" value="NZ_BMHX01000001.1"/>
</dbReference>
<keyword evidence="6 8" id="KW-1133">Transmembrane helix</keyword>
<dbReference type="PANTHER" id="PTHR21716:SF53">
    <property type="entry name" value="PERMEASE PERM-RELATED"/>
    <property type="match status" value="1"/>
</dbReference>
<comment type="subcellular location">
    <subcellularLocation>
        <location evidence="1">Cell membrane</location>
        <topology evidence="1">Multi-pass membrane protein</topology>
    </subcellularLocation>
</comment>
<proteinExistence type="inferred from homology"/>
<feature type="transmembrane region" description="Helical" evidence="8">
    <location>
        <begin position="270"/>
        <end position="286"/>
    </location>
</feature>
<feature type="transmembrane region" description="Helical" evidence="8">
    <location>
        <begin position="211"/>
        <end position="236"/>
    </location>
</feature>
<dbReference type="GO" id="GO:0055085">
    <property type="term" value="P:transmembrane transport"/>
    <property type="evidence" value="ECO:0007669"/>
    <property type="project" value="TreeGrafter"/>
</dbReference>
<dbReference type="Pfam" id="PF01594">
    <property type="entry name" value="AI-2E_transport"/>
    <property type="match status" value="1"/>
</dbReference>
<evidence type="ECO:0000256" key="3">
    <source>
        <dbReference type="ARBA" id="ARBA00022448"/>
    </source>
</evidence>
<name>A0A841K9P1_9HYPH</name>
<keyword evidence="3" id="KW-0813">Transport</keyword>
<feature type="transmembrane region" description="Helical" evidence="8">
    <location>
        <begin position="306"/>
        <end position="336"/>
    </location>
</feature>
<keyword evidence="4" id="KW-1003">Cell membrane</keyword>
<evidence type="ECO:0000256" key="1">
    <source>
        <dbReference type="ARBA" id="ARBA00004651"/>
    </source>
</evidence>
<sequence length="364" mass="39224">MIAQRQVVFWLVALVLLVAGLYVLRDMLLPFVAGLALAYLLDPLADRLERLGFNRLWATLVILGIFILIFIIALVLLVPIVVNQLAAFIGKLPETVSRLQQLAAEQGGTLLEKLGGPEVLQDVQQSLGNVVSEGARWLGTFLQSLWSGGQAIVNVFALLVVTPVVAFYLLVDWDRMIATLDSWLPRRHAPTIRQLAREMDGAIAGFIRGQALVCIILGTFYAAGLTLVGLNFGALIGFSAGLISFIPYVGSLTGLVLSVGVAIVQFWPDYIMVGATLAIFFAGQFLEGNILSPKLVGHAVGLHPVWLMFALFAFGSLFGFVGLLLAVPIAAALGVLARFAVRQYLASSLYDEGMPPPPRPETDA</sequence>
<dbReference type="EMBL" id="JACHEH010000001">
    <property type="protein sequence ID" value="MBB6166756.1"/>
    <property type="molecule type" value="Genomic_DNA"/>
</dbReference>
<dbReference type="AlphaFoldDB" id="A0A841K9P1"/>
<accession>A0A841K9P1</accession>
<protein>
    <submittedName>
        <fullName evidence="9">Putative PurR-regulated permease PerM</fullName>
    </submittedName>
</protein>
<evidence type="ECO:0000256" key="7">
    <source>
        <dbReference type="ARBA" id="ARBA00023136"/>
    </source>
</evidence>
<feature type="transmembrane region" description="Helical" evidence="8">
    <location>
        <begin position="151"/>
        <end position="171"/>
    </location>
</feature>
<keyword evidence="10" id="KW-1185">Reference proteome</keyword>
<dbReference type="InterPro" id="IPR002549">
    <property type="entry name" value="AI-2E-like"/>
</dbReference>
<evidence type="ECO:0000256" key="8">
    <source>
        <dbReference type="SAM" id="Phobius"/>
    </source>
</evidence>
<evidence type="ECO:0000313" key="10">
    <source>
        <dbReference type="Proteomes" id="UP000588017"/>
    </source>
</evidence>
<comment type="caution">
    <text evidence="9">The sequence shown here is derived from an EMBL/GenBank/DDBJ whole genome shotgun (WGS) entry which is preliminary data.</text>
</comment>
<evidence type="ECO:0000256" key="4">
    <source>
        <dbReference type="ARBA" id="ARBA00022475"/>
    </source>
</evidence>
<evidence type="ECO:0000313" key="9">
    <source>
        <dbReference type="EMBL" id="MBB6166756.1"/>
    </source>
</evidence>
<dbReference type="GO" id="GO:0005886">
    <property type="term" value="C:plasma membrane"/>
    <property type="evidence" value="ECO:0007669"/>
    <property type="project" value="UniProtKB-SubCell"/>
</dbReference>
<evidence type="ECO:0000256" key="2">
    <source>
        <dbReference type="ARBA" id="ARBA00009773"/>
    </source>
</evidence>
<evidence type="ECO:0000256" key="5">
    <source>
        <dbReference type="ARBA" id="ARBA00022692"/>
    </source>
</evidence>
<comment type="similarity">
    <text evidence="2">Belongs to the autoinducer-2 exporter (AI-2E) (TC 2.A.86) family.</text>
</comment>
<feature type="transmembrane region" description="Helical" evidence="8">
    <location>
        <begin position="7"/>
        <end position="23"/>
    </location>
</feature>